<evidence type="ECO:0000256" key="4">
    <source>
        <dbReference type="ARBA" id="ARBA00022692"/>
    </source>
</evidence>
<reference evidence="8" key="1">
    <citation type="submission" date="2022-10" db="EMBL/GenBank/DDBJ databases">
        <authorList>
            <person name="Yu W.X."/>
        </authorList>
    </citation>
    <scope>NUCLEOTIDE SEQUENCE</scope>
    <source>
        <strain evidence="8">D04</strain>
    </source>
</reference>
<dbReference type="InterPro" id="IPR018383">
    <property type="entry name" value="UPF0324_pro"/>
</dbReference>
<evidence type="ECO:0000313" key="9">
    <source>
        <dbReference type="Proteomes" id="UP001207408"/>
    </source>
</evidence>
<dbReference type="Pfam" id="PF03601">
    <property type="entry name" value="Cons_hypoth698"/>
    <property type="match status" value="1"/>
</dbReference>
<evidence type="ECO:0000256" key="3">
    <source>
        <dbReference type="ARBA" id="ARBA00022475"/>
    </source>
</evidence>
<evidence type="ECO:0000256" key="6">
    <source>
        <dbReference type="ARBA" id="ARBA00023136"/>
    </source>
</evidence>
<evidence type="ECO:0000256" key="5">
    <source>
        <dbReference type="ARBA" id="ARBA00022989"/>
    </source>
</evidence>
<comment type="similarity">
    <text evidence="2">Belongs to the UPF0324 family.</text>
</comment>
<organism evidence="8 9">
    <name type="scientific">Plebeiibacterium marinum</name>
    <dbReference type="NCBI Taxonomy" id="2992111"/>
    <lineage>
        <taxon>Bacteria</taxon>
        <taxon>Pseudomonadati</taxon>
        <taxon>Bacteroidota</taxon>
        <taxon>Bacteroidia</taxon>
        <taxon>Marinilabiliales</taxon>
        <taxon>Marinilabiliaceae</taxon>
        <taxon>Plebeiibacterium</taxon>
    </lineage>
</organism>
<dbReference type="AlphaFoldDB" id="A0AAE3MCV2"/>
<sequence length="309" mass="33373">MQLNPRQIQAAYIIAIAFCFMPMLSPAFALIMGIAFSLAGLKSKVFSQHTSLSLKASIVLMGFGMNLTQVVNTSQSAFFETAISVITVMLAGYFLTRLFKIEAKTGLLISAGTAICGGSAIAAISNVLNARNHQVSFSLIVVFILNAIALLVFPSIGHYFNLSQETFGHWAAIAIHDTSSVVGAGASYGKEALEIATTVKLIRALWIIPLAIIIAITQKNNDKKAFKFPFFIVLFVVAIIIAHFLPQYQEGFAHIKWLGKRGMVVALFLIGSEMSIKEAKKAGVKSFVFGILLWAIIGGSSLLYLTSTN</sequence>
<evidence type="ECO:0000313" key="8">
    <source>
        <dbReference type="EMBL" id="MCW3805416.1"/>
    </source>
</evidence>
<gene>
    <name evidence="8" type="ORF">OM074_07235</name>
</gene>
<dbReference type="PANTHER" id="PTHR30106">
    <property type="entry name" value="INNER MEMBRANE PROTEIN YEIH-RELATED"/>
    <property type="match status" value="1"/>
</dbReference>
<feature type="transmembrane region" description="Helical" evidence="7">
    <location>
        <begin position="107"/>
        <end position="125"/>
    </location>
</feature>
<dbReference type="RefSeq" id="WP_301198787.1">
    <property type="nucleotide sequence ID" value="NZ_JAPDPI010000011.1"/>
</dbReference>
<feature type="transmembrane region" description="Helical" evidence="7">
    <location>
        <begin position="12"/>
        <end position="40"/>
    </location>
</feature>
<dbReference type="EMBL" id="JAPDPI010000011">
    <property type="protein sequence ID" value="MCW3805416.1"/>
    <property type="molecule type" value="Genomic_DNA"/>
</dbReference>
<name>A0AAE3MCV2_9BACT</name>
<dbReference type="PANTHER" id="PTHR30106:SF1">
    <property type="entry name" value="UPF0324 MEMBRANE PROTEIN FN0533"/>
    <property type="match status" value="1"/>
</dbReference>
<feature type="transmembrane region" description="Helical" evidence="7">
    <location>
        <begin position="77"/>
        <end position="95"/>
    </location>
</feature>
<feature type="transmembrane region" description="Helical" evidence="7">
    <location>
        <begin position="287"/>
        <end position="306"/>
    </location>
</feature>
<dbReference type="Proteomes" id="UP001207408">
    <property type="component" value="Unassembled WGS sequence"/>
</dbReference>
<feature type="transmembrane region" description="Helical" evidence="7">
    <location>
        <begin position="52"/>
        <end position="71"/>
    </location>
</feature>
<feature type="transmembrane region" description="Helical" evidence="7">
    <location>
        <begin position="167"/>
        <end position="189"/>
    </location>
</feature>
<feature type="transmembrane region" description="Helical" evidence="7">
    <location>
        <begin position="137"/>
        <end position="160"/>
    </location>
</feature>
<dbReference type="GO" id="GO:0005886">
    <property type="term" value="C:plasma membrane"/>
    <property type="evidence" value="ECO:0007669"/>
    <property type="project" value="UniProtKB-SubCell"/>
</dbReference>
<evidence type="ECO:0000256" key="1">
    <source>
        <dbReference type="ARBA" id="ARBA00004651"/>
    </source>
</evidence>
<evidence type="ECO:0000256" key="7">
    <source>
        <dbReference type="SAM" id="Phobius"/>
    </source>
</evidence>
<keyword evidence="5 7" id="KW-1133">Transmembrane helix</keyword>
<feature type="transmembrane region" description="Helical" evidence="7">
    <location>
        <begin position="195"/>
        <end position="216"/>
    </location>
</feature>
<keyword evidence="6 7" id="KW-0472">Membrane</keyword>
<keyword evidence="3" id="KW-1003">Cell membrane</keyword>
<feature type="transmembrane region" description="Helical" evidence="7">
    <location>
        <begin position="257"/>
        <end position="275"/>
    </location>
</feature>
<accession>A0AAE3MCV2</accession>
<proteinExistence type="inferred from homology"/>
<comment type="subcellular location">
    <subcellularLocation>
        <location evidence="1">Cell membrane</location>
        <topology evidence="1">Multi-pass membrane protein</topology>
    </subcellularLocation>
</comment>
<evidence type="ECO:0000256" key="2">
    <source>
        <dbReference type="ARBA" id="ARBA00007977"/>
    </source>
</evidence>
<comment type="caution">
    <text evidence="8">The sequence shown here is derived from an EMBL/GenBank/DDBJ whole genome shotgun (WGS) entry which is preliminary data.</text>
</comment>
<protein>
    <submittedName>
        <fullName evidence="8">Sulfate exporter family transporter</fullName>
    </submittedName>
</protein>
<keyword evidence="9" id="KW-1185">Reference proteome</keyword>
<feature type="transmembrane region" description="Helical" evidence="7">
    <location>
        <begin position="228"/>
        <end position="245"/>
    </location>
</feature>
<keyword evidence="4 7" id="KW-0812">Transmembrane</keyword>